<accession>X0S197</accession>
<feature type="region of interest" description="Disordered" evidence="1">
    <location>
        <begin position="1"/>
        <end position="30"/>
    </location>
</feature>
<feature type="compositionally biased region" description="Polar residues" evidence="1">
    <location>
        <begin position="7"/>
        <end position="23"/>
    </location>
</feature>
<dbReference type="InterPro" id="IPR030395">
    <property type="entry name" value="GP_PDE_dom"/>
</dbReference>
<gene>
    <name evidence="3" type="ORF">S01H1_10853</name>
</gene>
<protein>
    <recommendedName>
        <fullName evidence="2">GP-PDE domain-containing protein</fullName>
    </recommendedName>
</protein>
<evidence type="ECO:0000259" key="2">
    <source>
        <dbReference type="PROSITE" id="PS51704"/>
    </source>
</evidence>
<dbReference type="GO" id="GO:0006629">
    <property type="term" value="P:lipid metabolic process"/>
    <property type="evidence" value="ECO:0007669"/>
    <property type="project" value="InterPro"/>
</dbReference>
<dbReference type="EMBL" id="BARS01005534">
    <property type="protein sequence ID" value="GAF74848.1"/>
    <property type="molecule type" value="Genomic_DNA"/>
</dbReference>
<dbReference type="AlphaFoldDB" id="X0S197"/>
<dbReference type="GO" id="GO:0008081">
    <property type="term" value="F:phosphoric diester hydrolase activity"/>
    <property type="evidence" value="ECO:0007669"/>
    <property type="project" value="InterPro"/>
</dbReference>
<organism evidence="3">
    <name type="scientific">marine sediment metagenome</name>
    <dbReference type="NCBI Taxonomy" id="412755"/>
    <lineage>
        <taxon>unclassified sequences</taxon>
        <taxon>metagenomes</taxon>
        <taxon>ecological metagenomes</taxon>
    </lineage>
</organism>
<reference evidence="3" key="1">
    <citation type="journal article" date="2014" name="Front. Microbiol.">
        <title>High frequency of phylogenetically diverse reductive dehalogenase-homologous genes in deep subseafloor sedimentary metagenomes.</title>
        <authorList>
            <person name="Kawai M."/>
            <person name="Futagami T."/>
            <person name="Toyoda A."/>
            <person name="Takaki Y."/>
            <person name="Nishi S."/>
            <person name="Hori S."/>
            <person name="Arai W."/>
            <person name="Tsubouchi T."/>
            <person name="Morono Y."/>
            <person name="Uchiyama I."/>
            <person name="Ito T."/>
            <person name="Fujiyama A."/>
            <person name="Inagaki F."/>
            <person name="Takami H."/>
        </authorList>
    </citation>
    <scope>NUCLEOTIDE SEQUENCE</scope>
    <source>
        <strain evidence="3">Expedition CK06-06</strain>
    </source>
</reference>
<evidence type="ECO:0000313" key="3">
    <source>
        <dbReference type="EMBL" id="GAF74848.1"/>
    </source>
</evidence>
<feature type="domain" description="GP-PDE" evidence="2">
    <location>
        <begin position="1"/>
        <end position="65"/>
    </location>
</feature>
<sequence length="65" mass="7239">MPDDNLPQESGFSGNPESEPTQDLTREELEQARARVAELETLVAQKDEELAKANARIVELEQTVT</sequence>
<name>X0S197_9ZZZZ</name>
<dbReference type="PROSITE" id="PS51704">
    <property type="entry name" value="GP_PDE"/>
    <property type="match status" value="1"/>
</dbReference>
<feature type="non-terminal residue" evidence="3">
    <location>
        <position position="65"/>
    </location>
</feature>
<proteinExistence type="predicted"/>
<comment type="caution">
    <text evidence="3">The sequence shown here is derived from an EMBL/GenBank/DDBJ whole genome shotgun (WGS) entry which is preliminary data.</text>
</comment>
<evidence type="ECO:0000256" key="1">
    <source>
        <dbReference type="SAM" id="MobiDB-lite"/>
    </source>
</evidence>